<keyword evidence="2" id="KW-1185">Reference proteome</keyword>
<sequence length="134" mass="15109">MAKQARIDRISDTLRKKLSRTKSDHWKYESEARIVFSLDSAIKEGGLYFKPFGPDLELAEVILGPFCELPLSGIRHLVSSLHPGVATFRARLAWKSFSVVPVEGTIDEELDKEVSRAAPKKIRLESLQRSSSRN</sequence>
<accession>A0ABW4U5N5</accession>
<protein>
    <submittedName>
        <fullName evidence="1">Uncharacterized protein</fullName>
    </submittedName>
</protein>
<proteinExistence type="predicted"/>
<evidence type="ECO:0000313" key="1">
    <source>
        <dbReference type="EMBL" id="MFD1982598.1"/>
    </source>
</evidence>
<dbReference type="RefSeq" id="WP_379095621.1">
    <property type="nucleotide sequence ID" value="NZ_JBHUGZ010000005.1"/>
</dbReference>
<organism evidence="1 2">
    <name type="scientific">Mesorhizobium newzealandense</name>
    <dbReference type="NCBI Taxonomy" id="1300302"/>
    <lineage>
        <taxon>Bacteria</taxon>
        <taxon>Pseudomonadati</taxon>
        <taxon>Pseudomonadota</taxon>
        <taxon>Alphaproteobacteria</taxon>
        <taxon>Hyphomicrobiales</taxon>
        <taxon>Phyllobacteriaceae</taxon>
        <taxon>Mesorhizobium</taxon>
    </lineage>
</organism>
<dbReference type="EMBL" id="JBHUGZ010000005">
    <property type="protein sequence ID" value="MFD1982598.1"/>
    <property type="molecule type" value="Genomic_DNA"/>
</dbReference>
<dbReference type="Proteomes" id="UP001597405">
    <property type="component" value="Unassembled WGS sequence"/>
</dbReference>
<gene>
    <name evidence="1" type="ORF">ACFSOZ_07885</name>
</gene>
<comment type="caution">
    <text evidence="1">The sequence shown here is derived from an EMBL/GenBank/DDBJ whole genome shotgun (WGS) entry which is preliminary data.</text>
</comment>
<reference evidence="2" key="1">
    <citation type="journal article" date="2019" name="Int. J. Syst. Evol. Microbiol.">
        <title>The Global Catalogue of Microorganisms (GCM) 10K type strain sequencing project: providing services to taxonomists for standard genome sequencing and annotation.</title>
        <authorList>
            <consortium name="The Broad Institute Genomics Platform"/>
            <consortium name="The Broad Institute Genome Sequencing Center for Infectious Disease"/>
            <person name="Wu L."/>
            <person name="Ma J."/>
        </authorList>
    </citation>
    <scope>NUCLEOTIDE SEQUENCE [LARGE SCALE GENOMIC DNA]</scope>
    <source>
        <strain evidence="2">CGMCC 1.16225</strain>
    </source>
</reference>
<evidence type="ECO:0000313" key="2">
    <source>
        <dbReference type="Proteomes" id="UP001597405"/>
    </source>
</evidence>
<name>A0ABW4U5N5_9HYPH</name>